<evidence type="ECO:0000256" key="2">
    <source>
        <dbReference type="SAM" id="Phobius"/>
    </source>
</evidence>
<feature type="signal peptide" evidence="3">
    <location>
        <begin position="1"/>
        <end position="30"/>
    </location>
</feature>
<dbReference type="Proteomes" id="UP001215151">
    <property type="component" value="Unassembled WGS sequence"/>
</dbReference>
<feature type="compositionally biased region" description="Low complexity" evidence="1">
    <location>
        <begin position="51"/>
        <end position="82"/>
    </location>
</feature>
<name>A0AAD7U0W6_9APHY</name>
<feature type="compositionally biased region" description="Low complexity" evidence="1">
    <location>
        <begin position="92"/>
        <end position="185"/>
    </location>
</feature>
<keyword evidence="2" id="KW-1133">Transmembrane helix</keyword>
<feature type="chain" id="PRO_5041928713" evidence="3">
    <location>
        <begin position="31"/>
        <end position="399"/>
    </location>
</feature>
<comment type="caution">
    <text evidence="4">The sequence shown here is derived from an EMBL/GenBank/DDBJ whole genome shotgun (WGS) entry which is preliminary data.</text>
</comment>
<protein>
    <submittedName>
        <fullName evidence="4">Uncharacterized protein</fullName>
    </submittedName>
</protein>
<organism evidence="4 5">
    <name type="scientific">Trametes cubensis</name>
    <dbReference type="NCBI Taxonomy" id="1111947"/>
    <lineage>
        <taxon>Eukaryota</taxon>
        <taxon>Fungi</taxon>
        <taxon>Dikarya</taxon>
        <taxon>Basidiomycota</taxon>
        <taxon>Agaricomycotina</taxon>
        <taxon>Agaricomycetes</taxon>
        <taxon>Polyporales</taxon>
        <taxon>Polyporaceae</taxon>
        <taxon>Trametes</taxon>
    </lineage>
</organism>
<evidence type="ECO:0000256" key="3">
    <source>
        <dbReference type="SAM" id="SignalP"/>
    </source>
</evidence>
<keyword evidence="2" id="KW-0472">Membrane</keyword>
<evidence type="ECO:0000313" key="4">
    <source>
        <dbReference type="EMBL" id="KAJ8494427.1"/>
    </source>
</evidence>
<feature type="region of interest" description="Disordered" evidence="1">
    <location>
        <begin position="32"/>
        <end position="203"/>
    </location>
</feature>
<feature type="region of interest" description="Disordered" evidence="1">
    <location>
        <begin position="354"/>
        <end position="399"/>
    </location>
</feature>
<proteinExistence type="predicted"/>
<keyword evidence="2" id="KW-0812">Transmembrane</keyword>
<dbReference type="EMBL" id="JAPEVG010000036">
    <property type="protein sequence ID" value="KAJ8494427.1"/>
    <property type="molecule type" value="Genomic_DNA"/>
</dbReference>
<feature type="transmembrane region" description="Helical" evidence="2">
    <location>
        <begin position="235"/>
        <end position="258"/>
    </location>
</feature>
<gene>
    <name evidence="4" type="ORF">ONZ51_g2328</name>
</gene>
<sequence length="399" mass="40684">MRVCSASAARVLTLFSLALLSSHSFILANAQPNPTGTDLSPAPESPDDGVPPTGTSTSPAVSPTPTQTSTESPVSTPTSTPTPTSPSPTSKPPASTKSTTPQTSSHTPQTSPSDTDTADSSTDTQTSSPASANSDTSSESLASTATSASTGSSASTTPTATASNTSATVSSASSPTPTATQPSKTLVVGPNSTGQANEGPDTTTYNWLSSTASATGAAADDVSASSKGFFSNKGAVAGTFTVVGVVALGAVFAGVIYAKRRAARLQDEEDMTYFEKYNGPNTDNHDSGHGDLSFGNDNSSEAQIMTHAAPDAYPDRSYPAGTAYARAHAQQGQYQYDGQMGAYGADYSAQYQEAYYDPRRSPNSLAHPYADPRNSPRAEGAPPVQPYGSSAELVEGEAR</sequence>
<keyword evidence="5" id="KW-1185">Reference proteome</keyword>
<accession>A0AAD7U0W6</accession>
<keyword evidence="3" id="KW-0732">Signal</keyword>
<evidence type="ECO:0000256" key="1">
    <source>
        <dbReference type="SAM" id="MobiDB-lite"/>
    </source>
</evidence>
<evidence type="ECO:0000313" key="5">
    <source>
        <dbReference type="Proteomes" id="UP001215151"/>
    </source>
</evidence>
<reference evidence="4" key="1">
    <citation type="submission" date="2022-11" db="EMBL/GenBank/DDBJ databases">
        <title>Genome Sequence of Cubamyces cubensis.</title>
        <authorList>
            <person name="Buettner E."/>
        </authorList>
    </citation>
    <scope>NUCLEOTIDE SEQUENCE</scope>
    <source>
        <strain evidence="4">MPL-01</strain>
    </source>
</reference>
<feature type="compositionally biased region" description="Polar residues" evidence="1">
    <location>
        <begin position="190"/>
        <end position="203"/>
    </location>
</feature>
<dbReference type="AlphaFoldDB" id="A0AAD7U0W6"/>